<dbReference type="EMBL" id="BGPR01003126">
    <property type="protein sequence ID" value="GBM84032.1"/>
    <property type="molecule type" value="Genomic_DNA"/>
</dbReference>
<gene>
    <name evidence="1" type="ORF">AVEN_33666_1</name>
</gene>
<accession>A0A4Y2J492</accession>
<evidence type="ECO:0000313" key="2">
    <source>
        <dbReference type="Proteomes" id="UP000499080"/>
    </source>
</evidence>
<evidence type="ECO:0000313" key="1">
    <source>
        <dbReference type="EMBL" id="GBM84032.1"/>
    </source>
</evidence>
<reference evidence="1 2" key="1">
    <citation type="journal article" date="2019" name="Sci. Rep.">
        <title>Orb-weaving spider Araneus ventricosus genome elucidates the spidroin gene catalogue.</title>
        <authorList>
            <person name="Kono N."/>
            <person name="Nakamura H."/>
            <person name="Ohtoshi R."/>
            <person name="Moran D.A.P."/>
            <person name="Shinohara A."/>
            <person name="Yoshida Y."/>
            <person name="Fujiwara M."/>
            <person name="Mori M."/>
            <person name="Tomita M."/>
            <person name="Arakawa K."/>
        </authorList>
    </citation>
    <scope>NUCLEOTIDE SEQUENCE [LARGE SCALE GENOMIC DNA]</scope>
</reference>
<dbReference type="Proteomes" id="UP000499080">
    <property type="component" value="Unassembled WGS sequence"/>
</dbReference>
<sequence>MTETKKRALEINGLRRAEVWVTGDMLVLSIGRGQ</sequence>
<protein>
    <submittedName>
        <fullName evidence="1">Uncharacterized protein</fullName>
    </submittedName>
</protein>
<comment type="caution">
    <text evidence="1">The sequence shown here is derived from an EMBL/GenBank/DDBJ whole genome shotgun (WGS) entry which is preliminary data.</text>
</comment>
<dbReference type="AlphaFoldDB" id="A0A4Y2J492"/>
<name>A0A4Y2J492_ARAVE</name>
<organism evidence="1 2">
    <name type="scientific">Araneus ventricosus</name>
    <name type="common">Orbweaver spider</name>
    <name type="synonym">Epeira ventricosa</name>
    <dbReference type="NCBI Taxonomy" id="182803"/>
    <lineage>
        <taxon>Eukaryota</taxon>
        <taxon>Metazoa</taxon>
        <taxon>Ecdysozoa</taxon>
        <taxon>Arthropoda</taxon>
        <taxon>Chelicerata</taxon>
        <taxon>Arachnida</taxon>
        <taxon>Araneae</taxon>
        <taxon>Araneomorphae</taxon>
        <taxon>Entelegynae</taxon>
        <taxon>Araneoidea</taxon>
        <taxon>Araneidae</taxon>
        <taxon>Araneus</taxon>
    </lineage>
</organism>
<feature type="non-terminal residue" evidence="1">
    <location>
        <position position="34"/>
    </location>
</feature>
<keyword evidence="2" id="KW-1185">Reference proteome</keyword>
<proteinExistence type="predicted"/>